<evidence type="ECO:0000256" key="1">
    <source>
        <dbReference type="SAM" id="MobiDB-lite"/>
    </source>
</evidence>
<dbReference type="EMBL" id="JAGTXO010000077">
    <property type="protein sequence ID" value="KAG8457245.1"/>
    <property type="molecule type" value="Genomic_DNA"/>
</dbReference>
<evidence type="ECO:0000313" key="2">
    <source>
        <dbReference type="EMBL" id="KAG8457245.1"/>
    </source>
</evidence>
<reference evidence="3" key="1">
    <citation type="submission" date="2021-05" db="EMBL/GenBank/DDBJ databases">
        <title>The genome of the haptophyte Pavlova lutheri (Diacronema luteri, Pavlovales) - a model for lipid biosynthesis in eukaryotic algae.</title>
        <authorList>
            <person name="Hulatt C.J."/>
            <person name="Posewitz M.C."/>
        </authorList>
    </citation>
    <scope>NUCLEOTIDE SEQUENCE</scope>
    <source>
        <strain evidence="3">NIVA-4/92</strain>
    </source>
</reference>
<organism evidence="3 4">
    <name type="scientific">Diacronema lutheri</name>
    <name type="common">Unicellular marine alga</name>
    <name type="synonym">Monochrysis lutheri</name>
    <dbReference type="NCBI Taxonomy" id="2081491"/>
    <lineage>
        <taxon>Eukaryota</taxon>
        <taxon>Haptista</taxon>
        <taxon>Haptophyta</taxon>
        <taxon>Pavlovophyceae</taxon>
        <taxon>Pavlovales</taxon>
        <taxon>Pavlovaceae</taxon>
        <taxon>Diacronema</taxon>
    </lineage>
</organism>
<keyword evidence="4" id="KW-1185">Reference proteome</keyword>
<protein>
    <submittedName>
        <fullName evidence="3">Uncharacterized protein</fullName>
    </submittedName>
</protein>
<comment type="caution">
    <text evidence="3">The sequence shown here is derived from an EMBL/GenBank/DDBJ whole genome shotgun (WGS) entry which is preliminary data.</text>
</comment>
<dbReference type="AlphaFoldDB" id="A0A8J6C4U9"/>
<dbReference type="EMBL" id="JAGTXO010000022">
    <property type="protein sequence ID" value="KAG8462037.1"/>
    <property type="molecule type" value="Genomic_DNA"/>
</dbReference>
<feature type="region of interest" description="Disordered" evidence="1">
    <location>
        <begin position="123"/>
        <end position="142"/>
    </location>
</feature>
<dbReference type="OrthoDB" id="10550166at2759"/>
<name>A0A8J6C4U9_DIALT</name>
<sequence length="444" mass="46267">MFTGADGARYEVAGEGAHVFNLVSAPELQVHSRFRDVPERFAVHDLTHTVLGDLGIAVRARGARARAHAGAPSAAGRTIRIFFPAEVVISSDGAEGGEREDADAVGCTVDGVPLPFGRARLAAAGPGARDGDGNSDGDGDARGGTWATLERYVCAEQSSACHWTWRRADAAALEVDTRLRRLRVKAAAFTLVATRQQVLKSMPHWLALPLEACGRRQREARHGAEQPTCARELFDAMLYAARAPTRAALGYMDVVLQLRGESCAPVGDDIADGGGRAHAAHGLLGQRACATLAAGGAALQRPLPGDARGAKTNATRSPGDAGALGGGAAAPAPAPAPAGARKARARRTQGEGFIDGVWTDYRVSGSLWSGDYRFNRFSPRRASRAVPVDAHRAPLAELALALDVRPSAQRACQPAGAHGSAAPPWVPPPAAGMCRAYEPACEGG</sequence>
<feature type="region of interest" description="Disordered" evidence="1">
    <location>
        <begin position="303"/>
        <end position="347"/>
    </location>
</feature>
<proteinExistence type="predicted"/>
<gene>
    <name evidence="2" type="ORF">KFE25_009824</name>
    <name evidence="3" type="ORF">KFE25_011487</name>
</gene>
<evidence type="ECO:0000313" key="3">
    <source>
        <dbReference type="EMBL" id="KAG8462037.1"/>
    </source>
</evidence>
<dbReference type="Proteomes" id="UP000751190">
    <property type="component" value="Unassembled WGS sequence"/>
</dbReference>
<evidence type="ECO:0000313" key="4">
    <source>
        <dbReference type="Proteomes" id="UP000751190"/>
    </source>
</evidence>
<accession>A0A8J6C4U9</accession>